<name>A0A425B233_NEIME</name>
<reference evidence="2 4" key="2">
    <citation type="submission" date="2016-02" db="EMBL/GenBank/DDBJ databases">
        <authorList>
            <consortium name="Pathogen Informatics"/>
        </authorList>
    </citation>
    <scope>NUCLEOTIDE SEQUENCE [LARGE SCALE GENOMIC DNA]</scope>
    <source>
        <strain evidence="2 4">2842STDY5881269</strain>
    </source>
</reference>
<protein>
    <submittedName>
        <fullName evidence="3">Phage morphogenesis protein</fullName>
    </submittedName>
    <submittedName>
        <fullName evidence="2">Phage virion morphogenesis protein</fullName>
    </submittedName>
    <submittedName>
        <fullName evidence="1">Tail completion protein S</fullName>
    </submittedName>
</protein>
<evidence type="ECO:0000313" key="2">
    <source>
        <dbReference type="EMBL" id="CWQ11425.1"/>
    </source>
</evidence>
<reference evidence="1 5" key="1">
    <citation type="submission" date="2015-07" db="EMBL/GenBank/DDBJ databases">
        <title>Comparative genome sequencing reveals within-host evolution of Neisseria meningitidis during.</title>
        <authorList>
            <person name="Klughammer J."/>
            <person name="Dittrich M."/>
            <person name="Mueller T."/>
            <person name="Blom J."/>
            <person name="Goesmann A."/>
            <person name="Vogel U."/>
            <person name="Frosch M."/>
            <person name="Bock C."/>
            <person name="Schoen C."/>
        </authorList>
    </citation>
    <scope>NUCLEOTIDE SEQUENCE [LARGE SCALE GENOMIC DNA]</scope>
    <source>
        <strain evidence="1 5">DE8555</strain>
    </source>
</reference>
<dbReference type="Proteomes" id="UP000092966">
    <property type="component" value="Chromosome"/>
</dbReference>
<dbReference type="EMBL" id="CP012393">
    <property type="protein sequence ID" value="ANW91949.1"/>
    <property type="molecule type" value="Genomic_DNA"/>
</dbReference>
<sequence length="211" mass="23885">MSVQKNTRTFAELASDIENLSESIAPARRAELMKTIAAEILRRHRGRIKANIEPDGSPMASRQGERFKFRRLRDGEGLKGRDFRFLGGNRAQYYEDVAYSRTENGNELVRLKGNRGLLGFKREHLFIETGRRARLQLFRKLGRARWLRSKADSSEALIGWLGGSAAVIARDHDEGNSKKNIPSRLLLGLSKDDLLYIQEQILNAVNGGFTD</sequence>
<accession>A0A425B233</accession>
<reference evidence="3 6" key="3">
    <citation type="submission" date="2017-09" db="EMBL/GenBank/DDBJ databases">
        <title>Phenotypic and genotypic characterization of Colombian isolates of Neisseria meningitidis recovered from invasive disease.</title>
        <authorList>
            <person name="Duarte C."/>
            <person name="Gabastou J.M."/>
            <person name="Moreno J."/>
        </authorList>
    </citation>
    <scope>NUCLEOTIDE SEQUENCE [LARGE SCALE GENOMIC DNA]</scope>
    <source>
        <strain evidence="3 6">INS-Nm1012</strain>
    </source>
</reference>
<evidence type="ECO:0000313" key="5">
    <source>
        <dbReference type="Proteomes" id="UP000092966"/>
    </source>
</evidence>
<evidence type="ECO:0000313" key="3">
    <source>
        <dbReference type="EMBL" id="RQK77922.1"/>
    </source>
</evidence>
<dbReference type="EMBL" id="FEVP01000034">
    <property type="protein sequence ID" value="CWQ11425.1"/>
    <property type="molecule type" value="Genomic_DNA"/>
</dbReference>
<dbReference type="Proteomes" id="UP000283666">
    <property type="component" value="Unassembled WGS sequence"/>
</dbReference>
<dbReference type="Pfam" id="PF05069">
    <property type="entry name" value="Phage_tail_S"/>
    <property type="match status" value="1"/>
</dbReference>
<dbReference type="RefSeq" id="WP_014575302.1">
    <property type="nucleotide sequence ID" value="NZ_CP012393.1"/>
</dbReference>
<evidence type="ECO:0000313" key="6">
    <source>
        <dbReference type="Proteomes" id="UP000283666"/>
    </source>
</evidence>
<proteinExistence type="predicted"/>
<dbReference type="EMBL" id="NWZY01000019">
    <property type="protein sequence ID" value="RQK77922.1"/>
    <property type="molecule type" value="Genomic_DNA"/>
</dbReference>
<evidence type="ECO:0000313" key="4">
    <source>
        <dbReference type="Proteomes" id="UP000072443"/>
    </source>
</evidence>
<dbReference type="InterPro" id="IPR006522">
    <property type="entry name" value="Phage_virion_morphogenesis"/>
</dbReference>
<gene>
    <name evidence="3" type="ORF">COH52_07645</name>
    <name evidence="1" type="ORF">DE8555_1405</name>
    <name evidence="2" type="ORF">ERS514591_01920</name>
</gene>
<organism evidence="3 6">
    <name type="scientific">Neisseria meningitidis</name>
    <dbReference type="NCBI Taxonomy" id="487"/>
    <lineage>
        <taxon>Bacteria</taxon>
        <taxon>Pseudomonadati</taxon>
        <taxon>Pseudomonadota</taxon>
        <taxon>Betaproteobacteria</taxon>
        <taxon>Neisseriales</taxon>
        <taxon>Neisseriaceae</taxon>
        <taxon>Neisseria</taxon>
    </lineage>
</organism>
<dbReference type="AlphaFoldDB" id="A0A425B233"/>
<evidence type="ECO:0000313" key="1">
    <source>
        <dbReference type="EMBL" id="ANW91949.1"/>
    </source>
</evidence>
<dbReference type="Proteomes" id="UP000072443">
    <property type="component" value="Unassembled WGS sequence"/>
</dbReference>